<feature type="compositionally biased region" description="Basic and acidic residues" evidence="1">
    <location>
        <begin position="400"/>
        <end position="418"/>
    </location>
</feature>
<feature type="region of interest" description="Disordered" evidence="1">
    <location>
        <begin position="684"/>
        <end position="703"/>
    </location>
</feature>
<reference evidence="2" key="1">
    <citation type="journal article" date="2023" name="Insect Mol. Biol.">
        <title>Genome sequencing provides insights into the evolution of gene families encoding plant cell wall-degrading enzymes in longhorned beetles.</title>
        <authorList>
            <person name="Shin N.R."/>
            <person name="Okamura Y."/>
            <person name="Kirsch R."/>
            <person name="Pauchet Y."/>
        </authorList>
    </citation>
    <scope>NUCLEOTIDE SEQUENCE</scope>
    <source>
        <strain evidence="2">AMC_N1</strain>
    </source>
</reference>
<sequence>MEGYGTDDDTNSEIDLERRKTFIEGKPEIPAEKIEDEEDEDDTQVSSNINIDDSSVNNNIRVPETPCSADGIKNLLQKVSDAENNHKRQAGEEMPHFPRKASRRNSDHSVKSDSSRVSNISDKINRVDISENMEITLGNDDIACVSISENMSSSSSESSKSGSEHSLESKKKPVQVDIENTELTISPSNKLKISDKLMKRLSDTDENVESTQKVNDVKRALMEKSPTDILIEKFKGVVEHEIIDFGQPSTSTACDDEDPEDFRENTEASSTTNLRDKIENLEDNLDPRPPSMKKQIGEIPVNKASEGLAPIEEIIQSVTEATKTMESNKFIDEPQKVICAPRGQSQSTQEKENSNRKEQDAQSQKESQTESVKQQNERNVENTIILEKENSNETQVVSKAIERGQSKEVDPRASKIEKLQPSTKELTSSADKPAFVEKSPNNTPSSTKESAEVSPEKPASNNEEAANEKDSKVANLIEEADEGEEMDTLEDIQIDKDNIFNIIHSSLNGAKAKEDNKDDPADKSSAAFGKKRKLSSDENAPSQTKIVKIVPIESILKMHHKDKNGAESLILQRTLQGKKTVRRPSVSSTGSISIQNSSREIAAEEIKSEPETDEDFSESENLEAKRKYLSALNISEKVNDADKKLKANEIRTRSKTEEKKERFRIVDNMTRTIDDVALNYSASRRASSKKNESVLKEGARGSATPQEGEIYVKSFAKMQMPKQRARKSFPVPAYVKPNNSVVTSQPSLLRKDISPVTVTKKDAPKSTSSGNTNTVAAKIISSVASPATPQTPRPIESVTSSVSHLILLPPNQTINYTTSLITPVINAVPVITPTTTAITTTQIITPTLVKSKPITPNIRASQNYIPQSEDTNRSNELLATNGTLLNDLLNQPIVSTSRTEPEPVAQTESGDSTTPAIEAASDASQDNDFGVLNNLLPESVTHAVSDLLIRPPPKLKPRPPGMLSVSFDEEFPVLREV</sequence>
<feature type="compositionally biased region" description="Acidic residues" evidence="1">
    <location>
        <begin position="478"/>
        <end position="487"/>
    </location>
</feature>
<feature type="compositionally biased region" description="Basic and acidic residues" evidence="1">
    <location>
        <begin position="375"/>
        <end position="391"/>
    </location>
</feature>
<feature type="compositionally biased region" description="Basic and acidic residues" evidence="1">
    <location>
        <begin position="15"/>
        <end position="33"/>
    </location>
</feature>
<feature type="compositionally biased region" description="Basic and acidic residues" evidence="1">
    <location>
        <begin position="601"/>
        <end position="610"/>
    </location>
</feature>
<dbReference type="Proteomes" id="UP001162162">
    <property type="component" value="Unassembled WGS sequence"/>
</dbReference>
<evidence type="ECO:0000256" key="1">
    <source>
        <dbReference type="SAM" id="MobiDB-lite"/>
    </source>
</evidence>
<organism evidence="2 3">
    <name type="scientific">Aromia moschata</name>
    <dbReference type="NCBI Taxonomy" id="1265417"/>
    <lineage>
        <taxon>Eukaryota</taxon>
        <taxon>Metazoa</taxon>
        <taxon>Ecdysozoa</taxon>
        <taxon>Arthropoda</taxon>
        <taxon>Hexapoda</taxon>
        <taxon>Insecta</taxon>
        <taxon>Pterygota</taxon>
        <taxon>Neoptera</taxon>
        <taxon>Endopterygota</taxon>
        <taxon>Coleoptera</taxon>
        <taxon>Polyphaga</taxon>
        <taxon>Cucujiformia</taxon>
        <taxon>Chrysomeloidea</taxon>
        <taxon>Cerambycidae</taxon>
        <taxon>Cerambycinae</taxon>
        <taxon>Callichromatini</taxon>
        <taxon>Aromia</taxon>
    </lineage>
</organism>
<feature type="compositionally biased region" description="Acidic residues" evidence="1">
    <location>
        <begin position="1"/>
        <end position="14"/>
    </location>
</feature>
<keyword evidence="3" id="KW-1185">Reference proteome</keyword>
<proteinExistence type="predicted"/>
<feature type="region of interest" description="Disordered" evidence="1">
    <location>
        <begin position="580"/>
        <end position="620"/>
    </location>
</feature>
<feature type="region of interest" description="Disordered" evidence="1">
    <location>
        <begin position="149"/>
        <end position="181"/>
    </location>
</feature>
<feature type="compositionally biased region" description="Low complexity" evidence="1">
    <location>
        <begin position="45"/>
        <end position="60"/>
    </location>
</feature>
<gene>
    <name evidence="2" type="ORF">NQ318_007856</name>
</gene>
<feature type="compositionally biased region" description="Basic and acidic residues" evidence="1">
    <location>
        <begin position="689"/>
        <end position="699"/>
    </location>
</feature>
<feature type="compositionally biased region" description="Polar residues" evidence="1">
    <location>
        <begin position="361"/>
        <end position="374"/>
    </location>
</feature>
<dbReference type="EMBL" id="JAPWTK010000458">
    <property type="protein sequence ID" value="KAJ8939928.1"/>
    <property type="molecule type" value="Genomic_DNA"/>
</dbReference>
<feature type="region of interest" description="Disordered" evidence="1">
    <location>
        <begin position="247"/>
        <end position="309"/>
    </location>
</feature>
<protein>
    <submittedName>
        <fullName evidence="2">Uncharacterized protein</fullName>
    </submittedName>
</protein>
<feature type="compositionally biased region" description="Basic and acidic residues" evidence="1">
    <location>
        <begin position="162"/>
        <end position="171"/>
    </location>
</feature>
<feature type="compositionally biased region" description="Acidic residues" evidence="1">
    <location>
        <begin position="34"/>
        <end position="43"/>
    </location>
</feature>
<feature type="compositionally biased region" description="Basic and acidic residues" evidence="1">
    <location>
        <begin position="80"/>
        <end position="96"/>
    </location>
</feature>
<feature type="compositionally biased region" description="Acidic residues" evidence="1">
    <location>
        <begin position="611"/>
        <end position="620"/>
    </location>
</feature>
<comment type="caution">
    <text evidence="2">The sequence shown here is derived from an EMBL/GenBank/DDBJ whole genome shotgun (WGS) entry which is preliminary data.</text>
</comment>
<name>A0AAV8XMG2_9CUCU</name>
<evidence type="ECO:0000313" key="2">
    <source>
        <dbReference type="EMBL" id="KAJ8939928.1"/>
    </source>
</evidence>
<feature type="compositionally biased region" description="Basic and acidic residues" evidence="1">
    <location>
        <begin position="511"/>
        <end position="522"/>
    </location>
</feature>
<feature type="compositionally biased region" description="Basic and acidic residues" evidence="1">
    <location>
        <begin position="349"/>
        <end position="360"/>
    </location>
</feature>
<feature type="region of interest" description="Disordered" evidence="1">
    <location>
        <begin position="1"/>
        <end position="125"/>
    </location>
</feature>
<feature type="compositionally biased region" description="Polar residues" evidence="1">
    <location>
        <begin position="439"/>
        <end position="448"/>
    </location>
</feature>
<feature type="compositionally biased region" description="Polar residues" evidence="1">
    <location>
        <begin position="420"/>
        <end position="430"/>
    </location>
</feature>
<dbReference type="AlphaFoldDB" id="A0AAV8XMG2"/>
<feature type="region of interest" description="Disordered" evidence="1">
    <location>
        <begin position="325"/>
        <end position="487"/>
    </location>
</feature>
<feature type="compositionally biased region" description="Low complexity" evidence="1">
    <location>
        <begin position="149"/>
        <end position="161"/>
    </location>
</feature>
<evidence type="ECO:0000313" key="3">
    <source>
        <dbReference type="Proteomes" id="UP001162162"/>
    </source>
</evidence>
<feature type="region of interest" description="Disordered" evidence="1">
    <location>
        <begin position="511"/>
        <end position="542"/>
    </location>
</feature>
<accession>A0AAV8XMG2</accession>
<feature type="compositionally biased region" description="Basic and acidic residues" evidence="1">
    <location>
        <begin position="104"/>
        <end position="114"/>
    </location>
</feature>
<feature type="compositionally biased region" description="Low complexity" evidence="1">
    <location>
        <begin position="585"/>
        <end position="598"/>
    </location>
</feature>